<dbReference type="InterPro" id="IPR012245">
    <property type="entry name" value="MoaB"/>
</dbReference>
<sequence length="177" mass="19179">MDSVTHEHRKDARKSLGFYLISISTSRFAKYGSARSPEDAEDISGELMVELVKKNGHHVLGYELVSDESSDIKKAVLDALQKEADIIVTTGGTGLTPTDVTVESLVPMFEKQMPGFGELFRYKSIEQIGSAVILTRAAAGIIRDKAIFCLPGSPGAVELALSEIIIPEAGHVVKHIR</sequence>
<name>A0A099T233_METMT</name>
<dbReference type="PANTHER" id="PTHR43232">
    <property type="entry name" value="MOLYBDENUM COFACTOR BIOSYNTHESIS PROTEIN B"/>
    <property type="match status" value="1"/>
</dbReference>
<comment type="caution">
    <text evidence="4">The sequence shown here is derived from an EMBL/GenBank/DDBJ whole genome shotgun (WGS) entry which is preliminary data.</text>
</comment>
<evidence type="ECO:0000256" key="2">
    <source>
        <dbReference type="ARBA" id="ARBA00023150"/>
    </source>
</evidence>
<comment type="similarity">
    <text evidence="1">Belongs to the MoaB/Mog family.</text>
</comment>
<keyword evidence="2" id="KW-0501">Molybdenum cofactor biosynthesis</keyword>
<dbReference type="InterPro" id="IPR008284">
    <property type="entry name" value="MoCF_biosynth_CS"/>
</dbReference>
<keyword evidence="5" id="KW-1185">Reference proteome</keyword>
<evidence type="ECO:0000259" key="3">
    <source>
        <dbReference type="SMART" id="SM00852"/>
    </source>
</evidence>
<dbReference type="PROSITE" id="PS01078">
    <property type="entry name" value="MOCF_BIOSYNTHESIS_1"/>
    <property type="match status" value="1"/>
</dbReference>
<dbReference type="EMBL" id="JRHO01000014">
    <property type="protein sequence ID" value="KGK98203.1"/>
    <property type="molecule type" value="Genomic_DNA"/>
</dbReference>
<dbReference type="FunFam" id="3.40.980.10:FF:000006">
    <property type="entry name" value="Molybdenum cofactor biosynthesis protein B"/>
    <property type="match status" value="1"/>
</dbReference>
<dbReference type="InterPro" id="IPR036425">
    <property type="entry name" value="MoaB/Mog-like_dom_sf"/>
</dbReference>
<gene>
    <name evidence="4" type="ORF">LI82_10815</name>
</gene>
<dbReference type="CDD" id="cd00886">
    <property type="entry name" value="MogA_MoaB"/>
    <property type="match status" value="1"/>
</dbReference>
<dbReference type="InterPro" id="IPR001453">
    <property type="entry name" value="MoaB/Mog_dom"/>
</dbReference>
<dbReference type="RefSeq" id="WP_048195530.1">
    <property type="nucleotide sequence ID" value="NZ_CAAGSM010000001.1"/>
</dbReference>
<evidence type="ECO:0000313" key="4">
    <source>
        <dbReference type="EMBL" id="KGK98203.1"/>
    </source>
</evidence>
<dbReference type="AlphaFoldDB" id="A0A099T233"/>
<reference evidence="4 5" key="1">
    <citation type="submission" date="2014-09" db="EMBL/GenBank/DDBJ databases">
        <title>Draft genome sequence of an obligately methylotrophic methanogen, Methanococcoides methylutens, isolated from marine sediment.</title>
        <authorList>
            <person name="Guan Y."/>
            <person name="Ngugi D.K."/>
            <person name="Blom J."/>
            <person name="Ali S."/>
            <person name="Ferry J.G."/>
            <person name="Stingl U."/>
        </authorList>
    </citation>
    <scope>NUCLEOTIDE SEQUENCE [LARGE SCALE GENOMIC DNA]</scope>
    <source>
        <strain evidence="4 5">DSM 2657</strain>
    </source>
</reference>
<dbReference type="GO" id="GO:0006777">
    <property type="term" value="P:Mo-molybdopterin cofactor biosynthetic process"/>
    <property type="evidence" value="ECO:0007669"/>
    <property type="project" value="UniProtKB-KW"/>
</dbReference>
<dbReference type="SUPFAM" id="SSF53218">
    <property type="entry name" value="Molybdenum cofactor biosynthesis proteins"/>
    <property type="match status" value="1"/>
</dbReference>
<dbReference type="GO" id="GO:0005829">
    <property type="term" value="C:cytosol"/>
    <property type="evidence" value="ECO:0007669"/>
    <property type="project" value="TreeGrafter"/>
</dbReference>
<feature type="domain" description="MoaB/Mog" evidence="3">
    <location>
        <begin position="19"/>
        <end position="172"/>
    </location>
</feature>
<dbReference type="Pfam" id="PF00994">
    <property type="entry name" value="MoCF_biosynth"/>
    <property type="match status" value="1"/>
</dbReference>
<proteinExistence type="inferred from homology"/>
<dbReference type="PANTHER" id="PTHR43232:SF2">
    <property type="entry name" value="MOLYBDENUM COFACTOR BIOSYNTHESIS PROTEIN B"/>
    <property type="match status" value="1"/>
</dbReference>
<keyword evidence="4" id="KW-0808">Transferase</keyword>
<evidence type="ECO:0000256" key="1">
    <source>
        <dbReference type="ARBA" id="ARBA00006112"/>
    </source>
</evidence>
<keyword evidence="4" id="KW-0548">Nucleotidyltransferase</keyword>
<dbReference type="Gene3D" id="3.40.980.10">
    <property type="entry name" value="MoaB/Mog-like domain"/>
    <property type="match status" value="1"/>
</dbReference>
<evidence type="ECO:0000313" key="5">
    <source>
        <dbReference type="Proteomes" id="UP000029859"/>
    </source>
</evidence>
<dbReference type="GO" id="GO:0016779">
    <property type="term" value="F:nucleotidyltransferase activity"/>
    <property type="evidence" value="ECO:0007669"/>
    <property type="project" value="UniProtKB-KW"/>
</dbReference>
<dbReference type="SMART" id="SM00852">
    <property type="entry name" value="MoCF_biosynth"/>
    <property type="match status" value="1"/>
</dbReference>
<accession>A0A099T233</accession>
<dbReference type="PIRSF" id="PIRSF006443">
    <property type="entry name" value="MoaB"/>
    <property type="match status" value="1"/>
</dbReference>
<protein>
    <submittedName>
        <fullName evidence="4">Molybdopterin adenylyltransferase</fullName>
    </submittedName>
</protein>
<dbReference type="NCBIfam" id="TIGR00177">
    <property type="entry name" value="molyb_syn"/>
    <property type="match status" value="1"/>
</dbReference>
<dbReference type="Proteomes" id="UP000029859">
    <property type="component" value="Unassembled WGS sequence"/>
</dbReference>
<dbReference type="OrthoDB" id="205337at2157"/>
<organism evidence="4 5">
    <name type="scientific">Methanococcoides methylutens</name>
    <dbReference type="NCBI Taxonomy" id="2226"/>
    <lineage>
        <taxon>Archaea</taxon>
        <taxon>Methanobacteriati</taxon>
        <taxon>Methanobacteriota</taxon>
        <taxon>Stenosarchaea group</taxon>
        <taxon>Methanomicrobia</taxon>
        <taxon>Methanosarcinales</taxon>
        <taxon>Methanosarcinaceae</taxon>
        <taxon>Methanococcoides</taxon>
    </lineage>
</organism>